<keyword evidence="2" id="KW-1185">Reference proteome</keyword>
<dbReference type="RefSeq" id="WP_229483950.1">
    <property type="nucleotide sequence ID" value="NZ_JAIVFQ010000007.1"/>
</dbReference>
<organism evidence="1 2">
    <name type="scientific">Nostoc favosum CHAB5714</name>
    <dbReference type="NCBI Taxonomy" id="2780399"/>
    <lineage>
        <taxon>Bacteria</taxon>
        <taxon>Bacillati</taxon>
        <taxon>Cyanobacteriota</taxon>
        <taxon>Cyanophyceae</taxon>
        <taxon>Nostocales</taxon>
        <taxon>Nostocaceae</taxon>
        <taxon>Nostoc</taxon>
        <taxon>Nostoc favosum</taxon>
    </lineage>
</organism>
<evidence type="ECO:0000313" key="2">
    <source>
        <dbReference type="Proteomes" id="UP001199525"/>
    </source>
</evidence>
<name>A0ABS8I5I0_9NOSO</name>
<gene>
    <name evidence="1" type="ORF">LC586_07475</name>
</gene>
<dbReference type="EMBL" id="JAIVFQ010000007">
    <property type="protein sequence ID" value="MCC5599059.1"/>
    <property type="molecule type" value="Genomic_DNA"/>
</dbReference>
<reference evidence="1 2" key="1">
    <citation type="journal article" date="2021" name="Microorganisms">
        <title>Genome Evolution of Filamentous Cyanobacterium Nostoc Species: From Facultative Symbiosis to Free Living.</title>
        <authorList>
            <person name="Huo D."/>
            <person name="Li H."/>
            <person name="Cai F."/>
            <person name="Guo X."/>
            <person name="Qiao Z."/>
            <person name="Wang W."/>
            <person name="Yu G."/>
            <person name="Li R."/>
        </authorList>
    </citation>
    <scope>NUCLEOTIDE SEQUENCE [LARGE SCALE GENOMIC DNA]</scope>
    <source>
        <strain evidence="1 2">CHAB 5714</strain>
    </source>
</reference>
<comment type="caution">
    <text evidence="1">The sequence shown here is derived from an EMBL/GenBank/DDBJ whole genome shotgun (WGS) entry which is preliminary data.</text>
</comment>
<sequence>MIVHLKAAIRLPHQKRSHARYQIQLTAKIRKITPSLVSSAQNRCLVRRWSNDDAKRSHTPPKTI</sequence>
<proteinExistence type="predicted"/>
<protein>
    <submittedName>
        <fullName evidence="1">Uncharacterized protein</fullName>
    </submittedName>
</protein>
<evidence type="ECO:0000313" key="1">
    <source>
        <dbReference type="EMBL" id="MCC5599059.1"/>
    </source>
</evidence>
<dbReference type="Proteomes" id="UP001199525">
    <property type="component" value="Unassembled WGS sequence"/>
</dbReference>
<accession>A0ABS8I5I0</accession>